<gene>
    <name evidence="2" type="ORF">EYS42_14895</name>
</gene>
<evidence type="ECO:0000256" key="1">
    <source>
        <dbReference type="SAM" id="SignalP"/>
    </source>
</evidence>
<keyword evidence="3" id="KW-1185">Reference proteome</keyword>
<feature type="signal peptide" evidence="1">
    <location>
        <begin position="1"/>
        <end position="23"/>
    </location>
</feature>
<comment type="caution">
    <text evidence="2">The sequence shown here is derived from an EMBL/GenBank/DDBJ whole genome shotgun (WGS) entry which is preliminary data.</text>
</comment>
<evidence type="ECO:0000313" key="3">
    <source>
        <dbReference type="Proteomes" id="UP000292120"/>
    </source>
</evidence>
<name>A0A4Q9H1E9_9BURK</name>
<dbReference type="RefSeq" id="WP_130968988.1">
    <property type="nucleotide sequence ID" value="NZ_SIXI01000007.1"/>
</dbReference>
<dbReference type="OrthoDB" id="9149352at2"/>
<dbReference type="AlphaFoldDB" id="A0A4Q9H1E9"/>
<proteinExistence type="predicted"/>
<sequence length="315" mass="33095">MFQVRHIACASALAFTAIGSAQAASYTAQANLSNLQFQVIDLTPGDGLTAGFTYDMNSPLAFVGAITVIEPVFGGSIQDVKNIRRSSPVSSSSPFDVSSQSTWADAGRTGFASAQAGTLSSGVTLNAMGSVLYTESVAAALNLDVTQPDPSVLPAQRVLVLAPYTSVTLTGLARTSLTLADATACPNCAYDIEAQTALLNSELFDTYFNGEDGNLLDSTDVLGQDYMAMGINRFYQPDQLGNVTLESTLSITLRNDTAQTKTMGFIADTWVYARTFQGVTTPVPEASTWALFAGGIATVLVAGRRRRATSHPAVA</sequence>
<evidence type="ECO:0008006" key="4">
    <source>
        <dbReference type="Google" id="ProtNLM"/>
    </source>
</evidence>
<reference evidence="2 3" key="1">
    <citation type="submission" date="2019-02" db="EMBL/GenBank/DDBJ databases">
        <title>Aquabacterium sp. strain KMB7.</title>
        <authorList>
            <person name="Chen W.-M."/>
        </authorList>
    </citation>
    <scope>NUCLEOTIDE SEQUENCE [LARGE SCALE GENOMIC DNA]</scope>
    <source>
        <strain evidence="2 3">KMB7</strain>
    </source>
</reference>
<dbReference type="EMBL" id="SIXI01000007">
    <property type="protein sequence ID" value="TBO28291.1"/>
    <property type="molecule type" value="Genomic_DNA"/>
</dbReference>
<protein>
    <recommendedName>
        <fullName evidence="4">PEP-CTERM protein-sorting domain-containing protein</fullName>
    </recommendedName>
</protein>
<evidence type="ECO:0000313" key="2">
    <source>
        <dbReference type="EMBL" id="TBO28291.1"/>
    </source>
</evidence>
<dbReference type="Proteomes" id="UP000292120">
    <property type="component" value="Unassembled WGS sequence"/>
</dbReference>
<keyword evidence="1" id="KW-0732">Signal</keyword>
<feature type="chain" id="PRO_5020975427" description="PEP-CTERM protein-sorting domain-containing protein" evidence="1">
    <location>
        <begin position="24"/>
        <end position="315"/>
    </location>
</feature>
<accession>A0A4Q9H1E9</accession>
<organism evidence="2 3">
    <name type="scientific">Aquabacterium lacunae</name>
    <dbReference type="NCBI Taxonomy" id="2528630"/>
    <lineage>
        <taxon>Bacteria</taxon>
        <taxon>Pseudomonadati</taxon>
        <taxon>Pseudomonadota</taxon>
        <taxon>Betaproteobacteria</taxon>
        <taxon>Burkholderiales</taxon>
        <taxon>Aquabacterium</taxon>
    </lineage>
</organism>